<dbReference type="InterPro" id="IPR011495">
    <property type="entry name" value="Sig_transdc_His_kin_sub2_dim/P"/>
</dbReference>
<dbReference type="SUPFAM" id="SSF55874">
    <property type="entry name" value="ATPase domain of HSP90 chaperone/DNA topoisomerase II/histidine kinase"/>
    <property type="match status" value="1"/>
</dbReference>
<comment type="caution">
    <text evidence="5">The sequence shown here is derived from an EMBL/GenBank/DDBJ whole genome shotgun (WGS) entry which is preliminary data.</text>
</comment>
<feature type="domain" description="PAS" evidence="3">
    <location>
        <begin position="598"/>
        <end position="668"/>
    </location>
</feature>
<feature type="domain" description="PAS" evidence="3">
    <location>
        <begin position="849"/>
        <end position="893"/>
    </location>
</feature>
<feature type="domain" description="PAC" evidence="4">
    <location>
        <begin position="266"/>
        <end position="323"/>
    </location>
</feature>
<dbReference type="InterPro" id="IPR036890">
    <property type="entry name" value="HATPase_C_sf"/>
</dbReference>
<dbReference type="Gene3D" id="3.30.450.40">
    <property type="match status" value="1"/>
</dbReference>
<dbReference type="Gene3D" id="3.30.565.10">
    <property type="entry name" value="Histidine kinase-like ATPase, C-terminal domain"/>
    <property type="match status" value="1"/>
</dbReference>
<dbReference type="SMART" id="SM00086">
    <property type="entry name" value="PAC"/>
    <property type="match status" value="3"/>
</dbReference>
<dbReference type="InterPro" id="IPR001610">
    <property type="entry name" value="PAC"/>
</dbReference>
<dbReference type="PANTHER" id="PTHR44757">
    <property type="entry name" value="DIGUANYLATE CYCLASE DGCP"/>
    <property type="match status" value="1"/>
</dbReference>
<dbReference type="PROSITE" id="PS50113">
    <property type="entry name" value="PAC"/>
    <property type="match status" value="4"/>
</dbReference>
<dbReference type="PROSITE" id="PS50109">
    <property type="entry name" value="HIS_KIN"/>
    <property type="match status" value="1"/>
</dbReference>
<dbReference type="AlphaFoldDB" id="A0A941GSE9"/>
<dbReference type="Pfam" id="PF02518">
    <property type="entry name" value="HATPase_c"/>
    <property type="match status" value="1"/>
</dbReference>
<feature type="domain" description="PAS" evidence="3">
    <location>
        <begin position="471"/>
        <end position="542"/>
    </location>
</feature>
<dbReference type="PROSITE" id="PS50112">
    <property type="entry name" value="PAS"/>
    <property type="match status" value="5"/>
</dbReference>
<feature type="domain" description="PAS" evidence="3">
    <location>
        <begin position="724"/>
        <end position="767"/>
    </location>
</feature>
<dbReference type="Pfam" id="PF07568">
    <property type="entry name" value="HisKA_2"/>
    <property type="match status" value="1"/>
</dbReference>
<dbReference type="InterPro" id="IPR000700">
    <property type="entry name" value="PAS-assoc_C"/>
</dbReference>
<feature type="domain" description="PAC" evidence="4">
    <location>
        <begin position="672"/>
        <end position="723"/>
    </location>
</feature>
<evidence type="ECO:0000313" key="6">
    <source>
        <dbReference type="Proteomes" id="UP000767446"/>
    </source>
</evidence>
<dbReference type="SUPFAM" id="SSF55781">
    <property type="entry name" value="GAF domain-like"/>
    <property type="match status" value="1"/>
</dbReference>
<dbReference type="Gene3D" id="3.30.450.20">
    <property type="entry name" value="PAS domain"/>
    <property type="match status" value="6"/>
</dbReference>
<dbReference type="NCBIfam" id="TIGR00229">
    <property type="entry name" value="sensory_box"/>
    <property type="match status" value="5"/>
</dbReference>
<keyword evidence="1" id="KW-0418">Kinase</keyword>
<organism evidence="5 6">
    <name type="scientific">Gomphosphaeria aponina SAG 52.96 = DSM 107014</name>
    <dbReference type="NCBI Taxonomy" id="1521640"/>
    <lineage>
        <taxon>Bacteria</taxon>
        <taxon>Bacillati</taxon>
        <taxon>Cyanobacteriota</taxon>
        <taxon>Cyanophyceae</taxon>
        <taxon>Oscillatoriophycideae</taxon>
        <taxon>Chroococcales</taxon>
        <taxon>Gomphosphaeriaceae</taxon>
        <taxon>Gomphosphaeria</taxon>
    </lineage>
</organism>
<name>A0A941GSE9_9CHRO</name>
<accession>A0A941GSE9</accession>
<dbReference type="EMBL" id="JADQBC010000100">
    <property type="protein sequence ID" value="MBR8828994.1"/>
    <property type="molecule type" value="Genomic_DNA"/>
</dbReference>
<dbReference type="Pfam" id="PF08448">
    <property type="entry name" value="PAS_4"/>
    <property type="match status" value="2"/>
</dbReference>
<protein>
    <submittedName>
        <fullName evidence="5">PAS domain S-box protein</fullName>
    </submittedName>
</protein>
<evidence type="ECO:0000259" key="2">
    <source>
        <dbReference type="PROSITE" id="PS50109"/>
    </source>
</evidence>
<proteinExistence type="predicted"/>
<feature type="domain" description="PAC" evidence="4">
    <location>
        <begin position="545"/>
        <end position="597"/>
    </location>
</feature>
<dbReference type="SMART" id="SM00387">
    <property type="entry name" value="HATPase_c"/>
    <property type="match status" value="1"/>
</dbReference>
<evidence type="ECO:0000259" key="4">
    <source>
        <dbReference type="PROSITE" id="PS50113"/>
    </source>
</evidence>
<dbReference type="Pfam" id="PF13426">
    <property type="entry name" value="PAS_9"/>
    <property type="match status" value="2"/>
</dbReference>
<dbReference type="CDD" id="cd00130">
    <property type="entry name" value="PAS"/>
    <property type="match status" value="4"/>
</dbReference>
<dbReference type="InterPro" id="IPR013656">
    <property type="entry name" value="PAS_4"/>
</dbReference>
<dbReference type="InterPro" id="IPR005467">
    <property type="entry name" value="His_kinase_dom"/>
</dbReference>
<evidence type="ECO:0000256" key="1">
    <source>
        <dbReference type="ARBA" id="ARBA00022777"/>
    </source>
</evidence>
<sequence length="1201" mass="137319">MLKSWSETDLELLKQLAIFQRKAIKQAELYQQAKTQLAEKKKIEAQLQKKLLQQKTLTNFSNQALTITNLDKLMKEAVNLVGKTFQVKFCSIYQLLPHPPNILLRAKISSSKPEKMSKCWLPKNQRKNCITVAIKRKKNWGILVVHLQNNQKLDDDDVKLLQSIAQIIATVVEQQETFGKQRNQEHSQDVQLALRSSEKLHRIILSHISDAVFITDNSGRFTFICPNAQNIFGFSFQEVERLGNINQLLGENLFDVAQLMKSKEITNIEREIIDKYGQQHFLLVNVKQVRIPTKKKNETKLGTILLTCRDITERKQAEEQLRRLNSALEIRVALRTAELQYTTSRLTALMENLNVGVLVKNEQQQVILANLAFCEIFQIQSPPKNLSGRDFSHFSKEYGGLFAQPAEFQQRYQAIDNHREIVCNEEFHLADGRILEADMVPIFVGEKYAGHLWMYRDVTQKNLARAALQESENRLRHLVSTAGTVIIVISENHRILEWNEEAEKIYGWSRDAVLGGDYFLLFLNPDERDKFAIVMTKVLGGEAMRNFENIVVTFDGSERCLSWNLNCLHNAQGEASGVICCGQDLTEQKETEVALRVSEERFRSIFDRAAVGIIQLAMAGEFLLVNDQFVELLQYQRHELPNLTFKEIIYFDDISETLTQMSQLLGGETLTFSMETRLMRSDSSVIWVNLTMSLVSYEDEPKYFIGAINDISDRLAAEEALRESEERFRAIFEQAAVGISICQLDGKFLRVNPKFCEIVGNNRAELLECSCQDITPLKNINNHYMHQLLDNQIENYSLETSYLAQDNSLRWVNLITSLITDEYKEPKYLIYLIEDISERKRAEAALQQSQEFLRHVIDTNPNLIFVKDSQGKFTLANQATADIYGTTVENLIGLRDADFNANLAEVEKFLADDSLVINHLQAHCIAEETVTTATGEVRYFQTTKMPITFNNQTAVLGVSNDITGSKKAQTKLINSLQEKEVLLKEIHHRVKNNLYVISSLLNLQSSYVEDEKIINLFTDSQNRIQSMAMIHEQLYQSQNLAKIDLTEYLQRLLDNLFLSYNNNRRQIKPVIEVVRENLSTYQTADAYEATELLLNLETAIPCGLLINELVTNSFKHAFPDGRGGEISIKLRVAQEKKINLTVADNGIGLPEGLNWEESPSLGLRLVRILTQQLDGEIELLTSSSGTSFHLKFAELNYKERV</sequence>
<reference evidence="5" key="1">
    <citation type="submission" date="2021-02" db="EMBL/GenBank/DDBJ databases">
        <title>Metagenome analyses of Stigonema ocellatum DSM 106950, Chlorogloea purpurea SAG 13.99 and Gomphosphaeria aponina DSM 107014.</title>
        <authorList>
            <person name="Marter P."/>
            <person name="Huang S."/>
        </authorList>
    </citation>
    <scope>NUCLEOTIDE SEQUENCE</scope>
    <source>
        <strain evidence="5">JP213</strain>
    </source>
</reference>
<dbReference type="SUPFAM" id="SSF55785">
    <property type="entry name" value="PYP-like sensor domain (PAS domain)"/>
    <property type="match status" value="6"/>
</dbReference>
<dbReference type="InterPro" id="IPR000014">
    <property type="entry name" value="PAS"/>
</dbReference>
<dbReference type="Proteomes" id="UP000767446">
    <property type="component" value="Unassembled WGS sequence"/>
</dbReference>
<evidence type="ECO:0000259" key="3">
    <source>
        <dbReference type="PROSITE" id="PS50112"/>
    </source>
</evidence>
<feature type="domain" description="PAC" evidence="4">
    <location>
        <begin position="796"/>
        <end position="848"/>
    </location>
</feature>
<feature type="domain" description="Histidine kinase" evidence="2">
    <location>
        <begin position="1105"/>
        <end position="1196"/>
    </location>
</feature>
<dbReference type="InterPro" id="IPR003594">
    <property type="entry name" value="HATPase_dom"/>
</dbReference>
<dbReference type="InterPro" id="IPR052155">
    <property type="entry name" value="Biofilm_reg_signaling"/>
</dbReference>
<evidence type="ECO:0000313" key="5">
    <source>
        <dbReference type="EMBL" id="MBR8828994.1"/>
    </source>
</evidence>
<dbReference type="GO" id="GO:0006355">
    <property type="term" value="P:regulation of DNA-templated transcription"/>
    <property type="evidence" value="ECO:0007669"/>
    <property type="project" value="InterPro"/>
</dbReference>
<dbReference type="InterPro" id="IPR013767">
    <property type="entry name" value="PAS_fold"/>
</dbReference>
<feature type="domain" description="PAS" evidence="3">
    <location>
        <begin position="197"/>
        <end position="239"/>
    </location>
</feature>
<dbReference type="SMART" id="SM00091">
    <property type="entry name" value="PAS"/>
    <property type="match status" value="6"/>
</dbReference>
<dbReference type="Pfam" id="PF00989">
    <property type="entry name" value="PAS"/>
    <property type="match status" value="2"/>
</dbReference>
<gene>
    <name evidence="5" type="ORF">DSM107014_14030</name>
</gene>
<keyword evidence="1" id="KW-0808">Transferase</keyword>
<dbReference type="InterPro" id="IPR035965">
    <property type="entry name" value="PAS-like_dom_sf"/>
</dbReference>
<dbReference type="GO" id="GO:0016301">
    <property type="term" value="F:kinase activity"/>
    <property type="evidence" value="ECO:0007669"/>
    <property type="project" value="UniProtKB-KW"/>
</dbReference>
<dbReference type="InterPro" id="IPR029016">
    <property type="entry name" value="GAF-like_dom_sf"/>
</dbReference>
<dbReference type="PANTHER" id="PTHR44757:SF2">
    <property type="entry name" value="BIOFILM ARCHITECTURE MAINTENANCE PROTEIN MBAA"/>
    <property type="match status" value="1"/>
</dbReference>